<accession>X8DAQ5</accession>
<evidence type="ECO:0000313" key="2">
    <source>
        <dbReference type="EMBL" id="EUA65444.1"/>
    </source>
</evidence>
<name>X8DAQ5_MYCXE</name>
<feature type="compositionally biased region" description="Polar residues" evidence="1">
    <location>
        <begin position="25"/>
        <end position="34"/>
    </location>
</feature>
<evidence type="ECO:0000256" key="1">
    <source>
        <dbReference type="SAM" id="MobiDB-lite"/>
    </source>
</evidence>
<dbReference type="PATRIC" id="fig|1299334.3.peg.2427"/>
<gene>
    <name evidence="2" type="ORF">I553_10741</name>
</gene>
<dbReference type="EMBL" id="JAOB01000027">
    <property type="protein sequence ID" value="EUA65444.1"/>
    <property type="molecule type" value="Genomic_DNA"/>
</dbReference>
<dbReference type="AlphaFoldDB" id="X8DAQ5"/>
<comment type="caution">
    <text evidence="2">The sequence shown here is derived from an EMBL/GenBank/DDBJ whole genome shotgun (WGS) entry which is preliminary data.</text>
</comment>
<organism evidence="2">
    <name type="scientific">Mycobacterium xenopi 4042</name>
    <dbReference type="NCBI Taxonomy" id="1299334"/>
    <lineage>
        <taxon>Bacteria</taxon>
        <taxon>Bacillati</taxon>
        <taxon>Actinomycetota</taxon>
        <taxon>Actinomycetes</taxon>
        <taxon>Mycobacteriales</taxon>
        <taxon>Mycobacteriaceae</taxon>
        <taxon>Mycobacterium</taxon>
    </lineage>
</organism>
<reference evidence="2" key="1">
    <citation type="submission" date="2014-01" db="EMBL/GenBank/DDBJ databases">
        <authorList>
            <person name="Brown-Elliot B."/>
            <person name="Wallace R."/>
            <person name="Lenaerts A."/>
            <person name="Ordway D."/>
            <person name="DeGroote M.A."/>
            <person name="Parker T."/>
            <person name="Sizemore C."/>
            <person name="Tallon L.J."/>
            <person name="Sadzewicz L.K."/>
            <person name="Sengamalay N."/>
            <person name="Fraser C.M."/>
            <person name="Hine E."/>
            <person name="Shefchek K.A."/>
            <person name="Das S.P."/>
            <person name="Tettelin H."/>
        </authorList>
    </citation>
    <scope>NUCLEOTIDE SEQUENCE [LARGE SCALE GENOMIC DNA]</scope>
    <source>
        <strain evidence="2">4042</strain>
    </source>
</reference>
<protein>
    <submittedName>
        <fullName evidence="2">Uncharacterized protein</fullName>
    </submittedName>
</protein>
<sequence length="149" mass="16257">MCAATGDFASTAKSTLGSRGPSRCHSPTATSRQLPNIPGRRRFPHRLAWPGVADQIFALLNHFDGAGVDYTVHTRVRNRTDALAANTRALRQLSEQMDERSAEISYAQNFLVSRGQLLTAYNSHLEANPAETEIFFCPIIAVSAPATTN</sequence>
<proteinExistence type="predicted"/>
<feature type="region of interest" description="Disordered" evidence="1">
    <location>
        <begin position="1"/>
        <end position="39"/>
    </location>
</feature>